<accession>A0A803PVH8</accession>
<sequence length="118" mass="13594">MTENNSSIVTQLAYELEVLRADYDNAEQKREEDINALAKANDRMKAIVKQMVTKSLDKALSHKNGMTKTKRECGDKYKDLHSTALTKIKNLEVDLKLPKLDIYEKDQKLTTLSQEYDK</sequence>
<dbReference type="EMBL" id="UZAU01000616">
    <property type="status" value="NOT_ANNOTATED_CDS"/>
    <property type="molecule type" value="Genomic_DNA"/>
</dbReference>
<dbReference type="Proteomes" id="UP000596661">
    <property type="component" value="Chromosome 6"/>
</dbReference>
<feature type="coiled-coil region" evidence="1">
    <location>
        <begin position="9"/>
        <end position="43"/>
    </location>
</feature>
<keyword evidence="1" id="KW-0175">Coiled coil</keyword>
<dbReference type="EnsemblPlants" id="evm.model.06.1675">
    <property type="protein sequence ID" value="cds.evm.model.06.1675"/>
    <property type="gene ID" value="evm.TU.06.1675"/>
</dbReference>
<organism evidence="2 3">
    <name type="scientific">Cannabis sativa</name>
    <name type="common">Hemp</name>
    <name type="synonym">Marijuana</name>
    <dbReference type="NCBI Taxonomy" id="3483"/>
    <lineage>
        <taxon>Eukaryota</taxon>
        <taxon>Viridiplantae</taxon>
        <taxon>Streptophyta</taxon>
        <taxon>Embryophyta</taxon>
        <taxon>Tracheophyta</taxon>
        <taxon>Spermatophyta</taxon>
        <taxon>Magnoliopsida</taxon>
        <taxon>eudicotyledons</taxon>
        <taxon>Gunneridae</taxon>
        <taxon>Pentapetalae</taxon>
        <taxon>rosids</taxon>
        <taxon>fabids</taxon>
        <taxon>Rosales</taxon>
        <taxon>Cannabaceae</taxon>
        <taxon>Cannabis</taxon>
    </lineage>
</organism>
<dbReference type="AlphaFoldDB" id="A0A803PVH8"/>
<protein>
    <submittedName>
        <fullName evidence="2">Uncharacterized protein</fullName>
    </submittedName>
</protein>
<proteinExistence type="predicted"/>
<evidence type="ECO:0000256" key="1">
    <source>
        <dbReference type="SAM" id="Coils"/>
    </source>
</evidence>
<evidence type="ECO:0000313" key="2">
    <source>
        <dbReference type="EnsemblPlants" id="cds.evm.model.06.1675"/>
    </source>
</evidence>
<keyword evidence="3" id="KW-1185">Reference proteome</keyword>
<reference evidence="2" key="2">
    <citation type="submission" date="2021-03" db="UniProtKB">
        <authorList>
            <consortium name="EnsemblPlants"/>
        </authorList>
    </citation>
    <scope>IDENTIFICATION</scope>
</reference>
<reference evidence="2" key="1">
    <citation type="submission" date="2018-11" db="EMBL/GenBank/DDBJ databases">
        <authorList>
            <person name="Grassa J C."/>
        </authorList>
    </citation>
    <scope>NUCLEOTIDE SEQUENCE [LARGE SCALE GENOMIC DNA]</scope>
</reference>
<name>A0A803PVH8_CANSA</name>
<evidence type="ECO:0000313" key="3">
    <source>
        <dbReference type="Proteomes" id="UP000596661"/>
    </source>
</evidence>
<dbReference type="Gramene" id="evm.model.06.1675">
    <property type="protein sequence ID" value="cds.evm.model.06.1675"/>
    <property type="gene ID" value="evm.TU.06.1675"/>
</dbReference>